<evidence type="ECO:0000256" key="1">
    <source>
        <dbReference type="ARBA" id="ARBA00022714"/>
    </source>
</evidence>
<evidence type="ECO:0000256" key="5">
    <source>
        <dbReference type="ARBA" id="ARBA00023014"/>
    </source>
</evidence>
<dbReference type="EMBL" id="PFFQ01000065">
    <property type="protein sequence ID" value="PIW13984.1"/>
    <property type="molecule type" value="Genomic_DNA"/>
</dbReference>
<organism evidence="7 8">
    <name type="scientific">bacterium (Candidatus Blackallbacteria) CG17_big_fil_post_rev_8_21_14_2_50_48_46</name>
    <dbReference type="NCBI Taxonomy" id="2014261"/>
    <lineage>
        <taxon>Bacteria</taxon>
        <taxon>Candidatus Blackallbacteria</taxon>
    </lineage>
</organism>
<dbReference type="GO" id="GO:0051537">
    <property type="term" value="F:2 iron, 2 sulfur cluster binding"/>
    <property type="evidence" value="ECO:0007669"/>
    <property type="project" value="UniProtKB-KW"/>
</dbReference>
<name>A0A2M7FXH4_9BACT</name>
<dbReference type="InterPro" id="IPR036922">
    <property type="entry name" value="Rieske_2Fe-2S_sf"/>
</dbReference>
<evidence type="ECO:0000259" key="6">
    <source>
        <dbReference type="PROSITE" id="PS51296"/>
    </source>
</evidence>
<dbReference type="InterPro" id="IPR017941">
    <property type="entry name" value="Rieske_2Fe-2S"/>
</dbReference>
<dbReference type="PANTHER" id="PTHR21266:SF60">
    <property type="entry name" value="3-KETOSTEROID-9-ALPHA-MONOOXYGENASE, OXYGENASE COMPONENT"/>
    <property type="match status" value="1"/>
</dbReference>
<evidence type="ECO:0000313" key="7">
    <source>
        <dbReference type="EMBL" id="PIW13984.1"/>
    </source>
</evidence>
<sequence length="348" mass="40787">MQTETKMQVSYKNYWYIACQSHELKANQALQRIVLDEWIALFRDEEGKPVAFQDRCPHRNFKLSQGHVKDGLLQCPYHGWVFDKNAQVVAIPSESKNFKPLKSRCAKRFDVLEQDDFIYVRLESHPDIQSGPFRMPHYREPGYRTQRLFNVFKNNVTNCAENYVDVPHTVFVHDKIFRVSRDEKVDATVTRKNGTVKVDYRNETDNMGWFSFFLNPKKEKIIHIDYFHVPNITSVEYIFSPGKEFYITSHSTPVNDQLTHVYTDLTYRFGIFTPFAGPIVRYQGQSVIDQDIEVLDTQMEVIHKYGERFSNSTADIVHVLIESLRNAIAKGQNPAELGEQQHDFEFWI</sequence>
<dbReference type="Proteomes" id="UP000231019">
    <property type="component" value="Unassembled WGS sequence"/>
</dbReference>
<dbReference type="Pfam" id="PF19112">
    <property type="entry name" value="VanA_C"/>
    <property type="match status" value="1"/>
</dbReference>
<dbReference type="SUPFAM" id="SSF55961">
    <property type="entry name" value="Bet v1-like"/>
    <property type="match status" value="1"/>
</dbReference>
<evidence type="ECO:0000256" key="3">
    <source>
        <dbReference type="ARBA" id="ARBA00023002"/>
    </source>
</evidence>
<accession>A0A2M7FXH4</accession>
<keyword evidence="1" id="KW-0001">2Fe-2S</keyword>
<proteinExistence type="predicted"/>
<evidence type="ECO:0000313" key="8">
    <source>
        <dbReference type="Proteomes" id="UP000231019"/>
    </source>
</evidence>
<dbReference type="InterPro" id="IPR050584">
    <property type="entry name" value="Cholesterol_7-desaturase"/>
</dbReference>
<keyword evidence="2" id="KW-0479">Metal-binding</keyword>
<keyword evidence="5" id="KW-0411">Iron-sulfur</keyword>
<comment type="caution">
    <text evidence="7">The sequence shown here is derived from an EMBL/GenBank/DDBJ whole genome shotgun (WGS) entry which is preliminary data.</text>
</comment>
<keyword evidence="7" id="KW-0223">Dioxygenase</keyword>
<dbReference type="PANTHER" id="PTHR21266">
    <property type="entry name" value="IRON-SULFUR DOMAIN CONTAINING PROTEIN"/>
    <property type="match status" value="1"/>
</dbReference>
<dbReference type="GO" id="GO:0051213">
    <property type="term" value="F:dioxygenase activity"/>
    <property type="evidence" value="ECO:0007669"/>
    <property type="project" value="UniProtKB-KW"/>
</dbReference>
<protein>
    <submittedName>
        <fullName evidence="7">Aromatic ring-hydroxylating dioxygenase subunit alpha</fullName>
    </submittedName>
</protein>
<reference evidence="7 8" key="1">
    <citation type="submission" date="2017-09" db="EMBL/GenBank/DDBJ databases">
        <title>Depth-based differentiation of microbial function through sediment-hosted aquifers and enrichment of novel symbionts in the deep terrestrial subsurface.</title>
        <authorList>
            <person name="Probst A.J."/>
            <person name="Ladd B."/>
            <person name="Jarett J.K."/>
            <person name="Geller-Mcgrath D.E."/>
            <person name="Sieber C.M."/>
            <person name="Emerson J.B."/>
            <person name="Anantharaman K."/>
            <person name="Thomas B.C."/>
            <person name="Malmstrom R."/>
            <person name="Stieglmeier M."/>
            <person name="Klingl A."/>
            <person name="Woyke T."/>
            <person name="Ryan C.M."/>
            <person name="Banfield J.F."/>
        </authorList>
    </citation>
    <scope>NUCLEOTIDE SEQUENCE [LARGE SCALE GENOMIC DNA]</scope>
    <source>
        <strain evidence="7">CG17_big_fil_post_rev_8_21_14_2_50_48_46</strain>
    </source>
</reference>
<dbReference type="SUPFAM" id="SSF50022">
    <property type="entry name" value="ISP domain"/>
    <property type="match status" value="1"/>
</dbReference>
<dbReference type="Pfam" id="PF00355">
    <property type="entry name" value="Rieske"/>
    <property type="match status" value="1"/>
</dbReference>
<dbReference type="PROSITE" id="PS51296">
    <property type="entry name" value="RIESKE"/>
    <property type="match status" value="1"/>
</dbReference>
<dbReference type="Gene3D" id="2.102.10.10">
    <property type="entry name" value="Rieske [2Fe-2S] iron-sulphur domain"/>
    <property type="match status" value="1"/>
</dbReference>
<keyword evidence="3" id="KW-0560">Oxidoreductase</keyword>
<dbReference type="AlphaFoldDB" id="A0A2M7FXH4"/>
<gene>
    <name evidence="7" type="ORF">COW36_23375</name>
</gene>
<evidence type="ECO:0000256" key="2">
    <source>
        <dbReference type="ARBA" id="ARBA00022723"/>
    </source>
</evidence>
<evidence type="ECO:0000256" key="4">
    <source>
        <dbReference type="ARBA" id="ARBA00023004"/>
    </source>
</evidence>
<dbReference type="InterPro" id="IPR044043">
    <property type="entry name" value="VanA_C_cat"/>
</dbReference>
<feature type="domain" description="Rieske" evidence="6">
    <location>
        <begin position="16"/>
        <end position="120"/>
    </location>
</feature>
<dbReference type="Gene3D" id="3.90.380.10">
    <property type="entry name" value="Naphthalene 1,2-dioxygenase Alpha Subunit, Chain A, domain 1"/>
    <property type="match status" value="1"/>
</dbReference>
<dbReference type="GO" id="GO:0046872">
    <property type="term" value="F:metal ion binding"/>
    <property type="evidence" value="ECO:0007669"/>
    <property type="project" value="UniProtKB-KW"/>
</dbReference>
<keyword evidence="4" id="KW-0408">Iron</keyword>